<evidence type="ECO:0000256" key="10">
    <source>
        <dbReference type="RuleBase" id="RU004387"/>
    </source>
</evidence>
<dbReference type="PANTHER" id="PTHR28570:SF2">
    <property type="entry name" value="M18 FAMILY AMINOPEPTIDASE 1-RELATED"/>
    <property type="match status" value="1"/>
</dbReference>
<dbReference type="EMBL" id="MFAF01000102">
    <property type="protein sequence ID" value="OGD74494.1"/>
    <property type="molecule type" value="Genomic_DNA"/>
</dbReference>
<dbReference type="Gene3D" id="2.30.250.10">
    <property type="entry name" value="Aminopeptidase i, Domain 2"/>
    <property type="match status" value="1"/>
</dbReference>
<evidence type="ECO:0000256" key="5">
    <source>
        <dbReference type="ARBA" id="ARBA00022723"/>
    </source>
</evidence>
<dbReference type="GO" id="GO:0004177">
    <property type="term" value="F:aminopeptidase activity"/>
    <property type="evidence" value="ECO:0007669"/>
    <property type="project" value="UniProtKB-KW"/>
</dbReference>
<keyword evidence="8 9" id="KW-0482">Metalloprotease</keyword>
<evidence type="ECO:0000256" key="9">
    <source>
        <dbReference type="RuleBase" id="RU004386"/>
    </source>
</evidence>
<dbReference type="GO" id="GO:0005737">
    <property type="term" value="C:cytoplasm"/>
    <property type="evidence" value="ECO:0007669"/>
    <property type="project" value="UniProtKB-ARBA"/>
</dbReference>
<gene>
    <name evidence="11" type="ORF">A2Y64_01725</name>
</gene>
<keyword evidence="4 9" id="KW-0645">Protease</keyword>
<proteinExistence type="inferred from homology"/>
<evidence type="ECO:0000256" key="6">
    <source>
        <dbReference type="ARBA" id="ARBA00022801"/>
    </source>
</evidence>
<dbReference type="SUPFAM" id="SSF53187">
    <property type="entry name" value="Zn-dependent exopeptidases"/>
    <property type="match status" value="1"/>
</dbReference>
<dbReference type="Gene3D" id="3.40.630.10">
    <property type="entry name" value="Zn peptidases"/>
    <property type="match status" value="1"/>
</dbReference>
<dbReference type="GO" id="GO:0008270">
    <property type="term" value="F:zinc ion binding"/>
    <property type="evidence" value="ECO:0007669"/>
    <property type="project" value="InterPro"/>
</dbReference>
<dbReference type="SUPFAM" id="SSF101821">
    <property type="entry name" value="Aminopeptidase/glucanase lid domain"/>
    <property type="match status" value="1"/>
</dbReference>
<dbReference type="PRINTS" id="PR00932">
    <property type="entry name" value="AMINO1PTASE"/>
</dbReference>
<evidence type="ECO:0000313" key="12">
    <source>
        <dbReference type="Proteomes" id="UP000177187"/>
    </source>
</evidence>
<dbReference type="InterPro" id="IPR023358">
    <property type="entry name" value="Peptidase_M18_dom2"/>
</dbReference>
<evidence type="ECO:0000256" key="4">
    <source>
        <dbReference type="ARBA" id="ARBA00022670"/>
    </source>
</evidence>
<keyword evidence="7 9" id="KW-0862">Zinc</keyword>
<dbReference type="GO" id="GO:0006508">
    <property type="term" value="P:proteolysis"/>
    <property type="evidence" value="ECO:0007669"/>
    <property type="project" value="UniProtKB-KW"/>
</dbReference>
<evidence type="ECO:0000256" key="7">
    <source>
        <dbReference type="ARBA" id="ARBA00022833"/>
    </source>
</evidence>
<keyword evidence="6 9" id="KW-0378">Hydrolase</keyword>
<accession>A0A1F5F585</accession>
<sequence>MPRKSCFDTKDEAWHAESFAFSDRYRSFLNISKTERECVASFTKMAAEHGFVEYVPGKSKKGAPGYLFVWKGKAVALHRPGKQPAAKGLNIIIAHTDSPRLDLKVSPLIEEADVAQLKTHYYGGVRKHQWLSRPLAIHGVVIKADGSTLALSIGSSKEDPVFVISDLEPHLSYQVQNDKKVTEFYPGEKLNLVAGIIPDADEKAKNRVKLAVLDILHERYGMTEEDFVSAELEVVPACMARDVGFDRAILGGYGHDDRVCAFTAVRALLEAESLERGGVAFAVDKEEIGSVGATGAGSAFILNTMAEILALEGETGDLALRRAAENTSVISADVGAGLHPDWQEVQEKQNAARMGHGLALHKYTGSRGKVGANDANAEYVGRIRRLFNEAGVPWHVAELGKVDEGGGGTVARFLAAHGMDVVDAGPPLLGMHSPLELVAKCDIYAAYLGYRAFFERLL</sequence>
<dbReference type="STRING" id="1817816.A2Y64_01725"/>
<dbReference type="PANTHER" id="PTHR28570">
    <property type="entry name" value="ASPARTYL AMINOPEPTIDASE"/>
    <property type="match status" value="1"/>
</dbReference>
<dbReference type="EC" id="3.4.11.-" evidence="10"/>
<organism evidence="11 12">
    <name type="scientific">Candidatus Coatesbacteria bacterium RBG_13_66_14</name>
    <dbReference type="NCBI Taxonomy" id="1817816"/>
    <lineage>
        <taxon>Bacteria</taxon>
        <taxon>Candidatus Coatesiibacteriota</taxon>
    </lineage>
</organism>
<evidence type="ECO:0000256" key="8">
    <source>
        <dbReference type="ARBA" id="ARBA00023049"/>
    </source>
</evidence>
<dbReference type="InterPro" id="IPR001948">
    <property type="entry name" value="Peptidase_M18"/>
</dbReference>
<name>A0A1F5F585_9BACT</name>
<keyword evidence="3 9" id="KW-0031">Aminopeptidase</keyword>
<evidence type="ECO:0000256" key="3">
    <source>
        <dbReference type="ARBA" id="ARBA00022438"/>
    </source>
</evidence>
<comment type="caution">
    <text evidence="11">The sequence shown here is derived from an EMBL/GenBank/DDBJ whole genome shotgun (WGS) entry which is preliminary data.</text>
</comment>
<dbReference type="AlphaFoldDB" id="A0A1F5F585"/>
<evidence type="ECO:0000256" key="1">
    <source>
        <dbReference type="ARBA" id="ARBA00001947"/>
    </source>
</evidence>
<dbReference type="GO" id="GO:0008237">
    <property type="term" value="F:metallopeptidase activity"/>
    <property type="evidence" value="ECO:0007669"/>
    <property type="project" value="UniProtKB-KW"/>
</dbReference>
<dbReference type="NCBIfam" id="NF002600">
    <property type="entry name" value="PRK02256.1"/>
    <property type="match status" value="1"/>
</dbReference>
<evidence type="ECO:0000256" key="2">
    <source>
        <dbReference type="ARBA" id="ARBA00008290"/>
    </source>
</evidence>
<comment type="similarity">
    <text evidence="2 9">Belongs to the peptidase M18 family.</text>
</comment>
<dbReference type="Proteomes" id="UP000177187">
    <property type="component" value="Unassembled WGS sequence"/>
</dbReference>
<reference evidence="11 12" key="1">
    <citation type="journal article" date="2016" name="Nat. Commun.">
        <title>Thousands of microbial genomes shed light on interconnected biogeochemical processes in an aquifer system.</title>
        <authorList>
            <person name="Anantharaman K."/>
            <person name="Brown C.T."/>
            <person name="Hug L.A."/>
            <person name="Sharon I."/>
            <person name="Castelle C.J."/>
            <person name="Probst A.J."/>
            <person name="Thomas B.C."/>
            <person name="Singh A."/>
            <person name="Wilkins M.J."/>
            <person name="Karaoz U."/>
            <person name="Brodie E.L."/>
            <person name="Williams K.H."/>
            <person name="Hubbard S.S."/>
            <person name="Banfield J.F."/>
        </authorList>
    </citation>
    <scope>NUCLEOTIDE SEQUENCE [LARGE SCALE GENOMIC DNA]</scope>
</reference>
<keyword evidence="5 9" id="KW-0479">Metal-binding</keyword>
<evidence type="ECO:0000313" key="11">
    <source>
        <dbReference type="EMBL" id="OGD74494.1"/>
    </source>
</evidence>
<dbReference type="Pfam" id="PF02127">
    <property type="entry name" value="Peptidase_M18"/>
    <property type="match status" value="1"/>
</dbReference>
<protein>
    <recommendedName>
        <fullName evidence="10">M18 family aminopeptidase</fullName>
        <ecNumber evidence="10">3.4.11.-</ecNumber>
    </recommendedName>
</protein>
<comment type="cofactor">
    <cofactor evidence="1 10">
        <name>Zn(2+)</name>
        <dbReference type="ChEBI" id="CHEBI:29105"/>
    </cofactor>
</comment>